<dbReference type="PANTHER" id="PTHR13477:SF0">
    <property type="entry name" value="LARGE RIBOSOMAL SUBUNIT PROTEIN ML49"/>
    <property type="match status" value="1"/>
</dbReference>
<keyword evidence="4" id="KW-0496">Mitochondrion</keyword>
<evidence type="ECO:0000256" key="3">
    <source>
        <dbReference type="ARBA" id="ARBA00022980"/>
    </source>
</evidence>
<dbReference type="GO" id="GO:0003735">
    <property type="term" value="F:structural constituent of ribosome"/>
    <property type="evidence" value="ECO:0007669"/>
    <property type="project" value="InterPro"/>
</dbReference>
<dbReference type="GO" id="GO:0005762">
    <property type="term" value="C:mitochondrial large ribosomal subunit"/>
    <property type="evidence" value="ECO:0007669"/>
    <property type="project" value="TreeGrafter"/>
</dbReference>
<comment type="similarity">
    <text evidence="2">Belongs to the mitochondrion-specific ribosomal protein mL49 family.</text>
</comment>
<feature type="compositionally biased region" description="Basic residues" evidence="7">
    <location>
        <begin position="97"/>
        <end position="107"/>
    </location>
</feature>
<evidence type="ECO:0000256" key="6">
    <source>
        <dbReference type="ARBA" id="ARBA00035191"/>
    </source>
</evidence>
<dbReference type="EMBL" id="WJXW01000012">
    <property type="protein sequence ID" value="KAF9731625.1"/>
    <property type="molecule type" value="Genomic_DNA"/>
</dbReference>
<feature type="compositionally biased region" description="Low complexity" evidence="7">
    <location>
        <begin position="131"/>
        <end position="156"/>
    </location>
</feature>
<dbReference type="GO" id="GO:0006412">
    <property type="term" value="P:translation"/>
    <property type="evidence" value="ECO:0007669"/>
    <property type="project" value="InterPro"/>
</dbReference>
<proteinExistence type="inferred from homology"/>
<keyword evidence="9" id="KW-1185">Reference proteome</keyword>
<dbReference type="InterPro" id="IPR007740">
    <property type="entry name" value="Ribosomal_mL49"/>
</dbReference>
<reference evidence="8" key="1">
    <citation type="journal article" date="2020" name="Mol. Plant Microbe Interact.">
        <title>Genome Sequence of the Biocontrol Agent Coniothyrium minitans strain Conio (IMI 134523).</title>
        <authorList>
            <person name="Patel D."/>
            <person name="Shittu T.A."/>
            <person name="Baroncelli R."/>
            <person name="Muthumeenakshi S."/>
            <person name="Osborne T.H."/>
            <person name="Janganan T.K."/>
            <person name="Sreenivasaprasad S."/>
        </authorList>
    </citation>
    <scope>NUCLEOTIDE SEQUENCE</scope>
    <source>
        <strain evidence="8">Conio</strain>
    </source>
</reference>
<feature type="region of interest" description="Disordered" evidence="7">
    <location>
        <begin position="35"/>
        <end position="170"/>
    </location>
</feature>
<sequence length="244" mass="26079">MPRLQPLLPLVRPLALPRRAPCEQLFRFSTATRLCADRPPANNTGATPFVKPPPKSSPEAPSTPKDAARAADLAAAEAATDADNPTAPAPQPTLPSKRPKSASKKASRPANDAQSPVSDALDAAMNAQSGAPKTFKAPSTTKKPSKASPSAAQKTSLELPPPKYHVARSSSKNLPIYTDFKRGGNLHLTTVRKITGDLSALRDELRVFLNKKNEDVKINSLTSHVIVKGHHVPQITEFLKARGM</sequence>
<comment type="subcellular location">
    <subcellularLocation>
        <location evidence="1">Mitochondrion</location>
    </subcellularLocation>
</comment>
<evidence type="ECO:0000256" key="2">
    <source>
        <dbReference type="ARBA" id="ARBA00005677"/>
    </source>
</evidence>
<dbReference type="OrthoDB" id="19439at2759"/>
<evidence type="ECO:0000256" key="1">
    <source>
        <dbReference type="ARBA" id="ARBA00004173"/>
    </source>
</evidence>
<evidence type="ECO:0000313" key="8">
    <source>
        <dbReference type="EMBL" id="KAF9731625.1"/>
    </source>
</evidence>
<keyword evidence="3" id="KW-0689">Ribosomal protein</keyword>
<accession>A0A9P6GAV0</accession>
<feature type="compositionally biased region" description="Low complexity" evidence="7">
    <location>
        <begin position="57"/>
        <end position="86"/>
    </location>
</feature>
<protein>
    <recommendedName>
        <fullName evidence="6">Large ribosomal subunit protein mL49</fullName>
    </recommendedName>
</protein>
<gene>
    <name evidence="8" type="ORF">PMIN01_10642</name>
</gene>
<evidence type="ECO:0000256" key="7">
    <source>
        <dbReference type="SAM" id="MobiDB-lite"/>
    </source>
</evidence>
<name>A0A9P6GAV0_9PLEO</name>
<evidence type="ECO:0000256" key="5">
    <source>
        <dbReference type="ARBA" id="ARBA00023274"/>
    </source>
</evidence>
<dbReference type="Pfam" id="PF05046">
    <property type="entry name" value="Img2"/>
    <property type="match status" value="1"/>
</dbReference>
<dbReference type="AlphaFoldDB" id="A0A9P6GAV0"/>
<dbReference type="Gene3D" id="3.30.780.10">
    <property type="entry name" value="SUI1-like domain"/>
    <property type="match status" value="1"/>
</dbReference>
<dbReference type="Proteomes" id="UP000756921">
    <property type="component" value="Unassembled WGS sequence"/>
</dbReference>
<evidence type="ECO:0000256" key="4">
    <source>
        <dbReference type="ARBA" id="ARBA00023128"/>
    </source>
</evidence>
<keyword evidence="5" id="KW-0687">Ribonucleoprotein</keyword>
<comment type="caution">
    <text evidence="8">The sequence shown here is derived from an EMBL/GenBank/DDBJ whole genome shotgun (WGS) entry which is preliminary data.</text>
</comment>
<evidence type="ECO:0000313" key="9">
    <source>
        <dbReference type="Proteomes" id="UP000756921"/>
    </source>
</evidence>
<dbReference type="PANTHER" id="PTHR13477">
    <property type="entry name" value="MITOCHONDRIAL 39S RIBOSOMAL PROTEIN L49"/>
    <property type="match status" value="1"/>
</dbReference>
<organism evidence="8 9">
    <name type="scientific">Paraphaeosphaeria minitans</name>
    <dbReference type="NCBI Taxonomy" id="565426"/>
    <lineage>
        <taxon>Eukaryota</taxon>
        <taxon>Fungi</taxon>
        <taxon>Dikarya</taxon>
        <taxon>Ascomycota</taxon>
        <taxon>Pezizomycotina</taxon>
        <taxon>Dothideomycetes</taxon>
        <taxon>Pleosporomycetidae</taxon>
        <taxon>Pleosporales</taxon>
        <taxon>Massarineae</taxon>
        <taxon>Didymosphaeriaceae</taxon>
        <taxon>Paraphaeosphaeria</taxon>
    </lineage>
</organism>